<dbReference type="OrthoDB" id="612216at2759"/>
<dbReference type="AlphaFoldDB" id="A0A835LF59"/>
<protein>
    <submittedName>
        <fullName evidence="1">Uncharacterized protein</fullName>
    </submittedName>
</protein>
<keyword evidence="2" id="KW-1185">Reference proteome</keyword>
<dbReference type="EMBL" id="JADFTS010000009">
    <property type="protein sequence ID" value="KAF9589599.1"/>
    <property type="molecule type" value="Genomic_DNA"/>
</dbReference>
<evidence type="ECO:0000313" key="1">
    <source>
        <dbReference type="EMBL" id="KAF9589599.1"/>
    </source>
</evidence>
<proteinExistence type="predicted"/>
<accession>A0A835LF59</accession>
<comment type="caution">
    <text evidence="1">The sequence shown here is derived from an EMBL/GenBank/DDBJ whole genome shotgun (WGS) entry which is preliminary data.</text>
</comment>
<name>A0A835LF59_9MAGN</name>
<sequence length="110" mass="12262">MSYLYLYDVTSPAIASIDICRFDEGHRLSKVLNTVSNVRDLTLSDSAVVVISELDLLDHLRAFSSLFVLKVTVGLYQAFVDPVCLDLRQFIDPLCHLPSGVELLLFENAS</sequence>
<organism evidence="1 2">
    <name type="scientific">Coptis chinensis</name>
    <dbReference type="NCBI Taxonomy" id="261450"/>
    <lineage>
        <taxon>Eukaryota</taxon>
        <taxon>Viridiplantae</taxon>
        <taxon>Streptophyta</taxon>
        <taxon>Embryophyta</taxon>
        <taxon>Tracheophyta</taxon>
        <taxon>Spermatophyta</taxon>
        <taxon>Magnoliopsida</taxon>
        <taxon>Ranunculales</taxon>
        <taxon>Ranunculaceae</taxon>
        <taxon>Coptidoideae</taxon>
        <taxon>Coptis</taxon>
    </lineage>
</organism>
<reference evidence="1 2" key="1">
    <citation type="submission" date="2020-10" db="EMBL/GenBank/DDBJ databases">
        <title>The Coptis chinensis genome and diversification of protoberbering-type alkaloids.</title>
        <authorList>
            <person name="Wang B."/>
            <person name="Shu S."/>
            <person name="Song C."/>
            <person name="Liu Y."/>
        </authorList>
    </citation>
    <scope>NUCLEOTIDE SEQUENCE [LARGE SCALE GENOMIC DNA]</scope>
    <source>
        <strain evidence="1">HL-2020</strain>
        <tissue evidence="1">Leaf</tissue>
    </source>
</reference>
<evidence type="ECO:0000313" key="2">
    <source>
        <dbReference type="Proteomes" id="UP000631114"/>
    </source>
</evidence>
<gene>
    <name evidence="1" type="ORF">IFM89_025882</name>
</gene>
<dbReference type="Proteomes" id="UP000631114">
    <property type="component" value="Unassembled WGS sequence"/>
</dbReference>